<accession>A0A2G5TE19</accession>
<feature type="transmembrane region" description="Helical" evidence="1">
    <location>
        <begin position="57"/>
        <end position="81"/>
    </location>
</feature>
<evidence type="ECO:0000256" key="1">
    <source>
        <dbReference type="SAM" id="Phobius"/>
    </source>
</evidence>
<evidence type="ECO:0000313" key="2">
    <source>
        <dbReference type="EMBL" id="PIC25433.1"/>
    </source>
</evidence>
<keyword evidence="1" id="KW-0812">Transmembrane</keyword>
<proteinExistence type="predicted"/>
<evidence type="ECO:0008006" key="4">
    <source>
        <dbReference type="Google" id="ProtNLM"/>
    </source>
</evidence>
<dbReference type="AlphaFoldDB" id="A0A2G5TE19"/>
<dbReference type="InterPro" id="IPR019422">
    <property type="entry name" value="7TM_GPCR_serpentine_rcpt_Srh"/>
</dbReference>
<feature type="transmembrane region" description="Helical" evidence="1">
    <location>
        <begin position="135"/>
        <end position="157"/>
    </location>
</feature>
<feature type="transmembrane region" description="Helical" evidence="1">
    <location>
        <begin position="25"/>
        <end position="45"/>
    </location>
</feature>
<keyword evidence="1" id="KW-1133">Transmembrane helix</keyword>
<dbReference type="EMBL" id="PDUG01000005">
    <property type="protein sequence ID" value="PIC25433.1"/>
    <property type="molecule type" value="Genomic_DNA"/>
</dbReference>
<protein>
    <recommendedName>
        <fullName evidence="4">7TM GPCR serpentine receptor class x (Srx) domain-containing protein</fullName>
    </recommendedName>
</protein>
<evidence type="ECO:0000313" key="3">
    <source>
        <dbReference type="Proteomes" id="UP000230233"/>
    </source>
</evidence>
<keyword evidence="3" id="KW-1185">Reference proteome</keyword>
<reference evidence="3" key="1">
    <citation type="submission" date="2017-10" db="EMBL/GenBank/DDBJ databases">
        <title>Rapid genome shrinkage in a self-fertile nematode reveals novel sperm competition proteins.</title>
        <authorList>
            <person name="Yin D."/>
            <person name="Schwarz E.M."/>
            <person name="Thomas C.G."/>
            <person name="Felde R.L."/>
            <person name="Korf I.F."/>
            <person name="Cutter A.D."/>
            <person name="Schartner C.M."/>
            <person name="Ralston E.J."/>
            <person name="Meyer B.J."/>
            <person name="Haag E.S."/>
        </authorList>
    </citation>
    <scope>NUCLEOTIDE SEQUENCE [LARGE SCALE GENOMIC DNA]</scope>
    <source>
        <strain evidence="3">JU1422</strain>
    </source>
</reference>
<name>A0A2G5TE19_9PELO</name>
<gene>
    <name evidence="2" type="primary">Cni-F59B1.4</name>
    <name evidence="2" type="synonym">Cnig_chr_V.g18368</name>
    <name evidence="2" type="ORF">B9Z55_018368</name>
</gene>
<feature type="transmembrane region" description="Helical" evidence="1">
    <location>
        <begin position="169"/>
        <end position="188"/>
    </location>
</feature>
<dbReference type="Proteomes" id="UP000230233">
    <property type="component" value="Chromosome V"/>
</dbReference>
<feature type="transmembrane region" description="Helical" evidence="1">
    <location>
        <begin position="101"/>
        <end position="123"/>
    </location>
</feature>
<keyword evidence="1" id="KW-0472">Membrane</keyword>
<organism evidence="2 3">
    <name type="scientific">Caenorhabditis nigoni</name>
    <dbReference type="NCBI Taxonomy" id="1611254"/>
    <lineage>
        <taxon>Eukaryota</taxon>
        <taxon>Metazoa</taxon>
        <taxon>Ecdysozoa</taxon>
        <taxon>Nematoda</taxon>
        <taxon>Chromadorea</taxon>
        <taxon>Rhabditida</taxon>
        <taxon>Rhabditina</taxon>
        <taxon>Rhabditomorpha</taxon>
        <taxon>Rhabditoidea</taxon>
        <taxon>Rhabditidae</taxon>
        <taxon>Peloderinae</taxon>
        <taxon>Caenorhabditis</taxon>
    </lineage>
</organism>
<dbReference type="OrthoDB" id="10516515at2759"/>
<sequence length="223" mass="25498">MPAETPDLRIYATVFHSDRSLQYRATVFVCLLATPVNFLLLYLILAQSKNERFSIKILSFLYHFSLYLCEMQLGVFGGMVTLYPFPAAYSQGLLKNVFDTFILFIGWCFTFGSFAYVSFILQLTRLQAVARPGKWFDSIIMCSFTTISIVLILQTIFNDPSEDSRIQNLFAYSFLCGTTIPAQISMIWRNPAYRNFVMARKKSIVVIPDVSGNLHRRSIIPNS</sequence>
<dbReference type="Pfam" id="PF10318">
    <property type="entry name" value="7TM_GPCR_Srh"/>
    <property type="match status" value="1"/>
</dbReference>
<comment type="caution">
    <text evidence="2">The sequence shown here is derived from an EMBL/GenBank/DDBJ whole genome shotgun (WGS) entry which is preliminary data.</text>
</comment>